<dbReference type="InterPro" id="IPR052705">
    <property type="entry name" value="Gliding_Motility_GTPase"/>
</dbReference>
<dbReference type="Pfam" id="PF03029">
    <property type="entry name" value="ATP_bind_1"/>
    <property type="match status" value="1"/>
</dbReference>
<accession>A0ABV9WJQ3</accession>
<dbReference type="Proteomes" id="UP001595912">
    <property type="component" value="Unassembled WGS sequence"/>
</dbReference>
<dbReference type="PANTHER" id="PTHR42708">
    <property type="entry name" value="ATP/GTP-BINDING PROTEIN-RELATED"/>
    <property type="match status" value="1"/>
</dbReference>
<evidence type="ECO:0000256" key="2">
    <source>
        <dbReference type="ARBA" id="ARBA00022741"/>
    </source>
</evidence>
<reference evidence="6" key="1">
    <citation type="journal article" date="2019" name="Int. J. Syst. Evol. Microbiol.">
        <title>The Global Catalogue of Microorganisms (GCM) 10K type strain sequencing project: providing services to taxonomists for standard genome sequencing and annotation.</title>
        <authorList>
            <consortium name="The Broad Institute Genomics Platform"/>
            <consortium name="The Broad Institute Genome Sequencing Center for Infectious Disease"/>
            <person name="Wu L."/>
            <person name="Ma J."/>
        </authorList>
    </citation>
    <scope>NUCLEOTIDE SEQUENCE [LARGE SCALE GENOMIC DNA]</scope>
    <source>
        <strain evidence="6">CGMCC 4.7152</strain>
    </source>
</reference>
<protein>
    <submittedName>
        <fullName evidence="5">ATP/GTP-binding protein</fullName>
    </submittedName>
</protein>
<dbReference type="InterPro" id="IPR027417">
    <property type="entry name" value="P-loop_NTPase"/>
</dbReference>
<dbReference type="Gene3D" id="3.40.50.300">
    <property type="entry name" value="P-loop containing nucleotide triphosphate hydrolases"/>
    <property type="match status" value="1"/>
</dbReference>
<keyword evidence="6" id="KW-1185">Reference proteome</keyword>
<evidence type="ECO:0000256" key="3">
    <source>
        <dbReference type="ARBA" id="ARBA00022801"/>
    </source>
</evidence>
<keyword evidence="2" id="KW-0547">Nucleotide-binding</keyword>
<gene>
    <name evidence="5" type="ORF">ACFPIJ_58600</name>
</gene>
<dbReference type="EMBL" id="JBHSIU010000130">
    <property type="protein sequence ID" value="MFC5007606.1"/>
    <property type="molecule type" value="Genomic_DNA"/>
</dbReference>
<dbReference type="InterPro" id="IPR004130">
    <property type="entry name" value="Gpn"/>
</dbReference>
<keyword evidence="4" id="KW-0342">GTP-binding</keyword>
<name>A0ABV9WJQ3_9ACTN</name>
<dbReference type="SUPFAM" id="SSF52540">
    <property type="entry name" value="P-loop containing nucleoside triphosphate hydrolases"/>
    <property type="match status" value="1"/>
</dbReference>
<evidence type="ECO:0000313" key="6">
    <source>
        <dbReference type="Proteomes" id="UP001595912"/>
    </source>
</evidence>
<evidence type="ECO:0000313" key="5">
    <source>
        <dbReference type="EMBL" id="MFC5007606.1"/>
    </source>
</evidence>
<comment type="caution">
    <text evidence="5">The sequence shown here is derived from an EMBL/GenBank/DDBJ whole genome shotgun (WGS) entry which is preliminary data.</text>
</comment>
<dbReference type="PANTHER" id="PTHR42708:SF1">
    <property type="entry name" value="GLIDING MOTILITY PROTEIN MGLA"/>
    <property type="match status" value="1"/>
</dbReference>
<dbReference type="RefSeq" id="WP_380128244.1">
    <property type="nucleotide sequence ID" value="NZ_JBHSIU010000130.1"/>
</dbReference>
<evidence type="ECO:0000256" key="4">
    <source>
        <dbReference type="ARBA" id="ARBA00023134"/>
    </source>
</evidence>
<keyword evidence="3" id="KW-0378">Hydrolase</keyword>
<sequence>MDSVRSPDAAPVPVKIVVAGGFGVGKTTTVGAISEIPPLTTEAEMTSAGVGIDNAGHRVDKVTTTVAMDFGCVTIDRTLKLYLFGTPGQARFGFMWDDLAHGALGALVVVDSSRLDDSYPAVDYFEQSGLPFVVAVNAFDGALANDLESVRWALAVADHVPVIAFDARDRLSVRDALLVVLDRALDRAVSNSRS</sequence>
<organism evidence="5 6">
    <name type="scientific">Dactylosporangium cerinum</name>
    <dbReference type="NCBI Taxonomy" id="1434730"/>
    <lineage>
        <taxon>Bacteria</taxon>
        <taxon>Bacillati</taxon>
        <taxon>Actinomycetota</taxon>
        <taxon>Actinomycetes</taxon>
        <taxon>Micromonosporales</taxon>
        <taxon>Micromonosporaceae</taxon>
        <taxon>Dactylosporangium</taxon>
    </lineage>
</organism>
<proteinExistence type="inferred from homology"/>
<comment type="similarity">
    <text evidence="1">Belongs to the GPN-loop GTPase family.</text>
</comment>
<dbReference type="CDD" id="cd00882">
    <property type="entry name" value="Ras_like_GTPase"/>
    <property type="match status" value="1"/>
</dbReference>
<evidence type="ECO:0000256" key="1">
    <source>
        <dbReference type="ARBA" id="ARBA00005290"/>
    </source>
</evidence>